<dbReference type="PANTHER" id="PTHR23227:SF67">
    <property type="entry name" value="CRANIOFACIAL DEVELOPMENT PROTEIN 2-LIKE"/>
    <property type="match status" value="1"/>
</dbReference>
<dbReference type="SUPFAM" id="SSF56219">
    <property type="entry name" value="DNase I-like"/>
    <property type="match status" value="1"/>
</dbReference>
<dbReference type="EMBL" id="KN730406">
    <property type="protein sequence ID" value="KIH61102.1"/>
    <property type="molecule type" value="Genomic_DNA"/>
</dbReference>
<sequence>MECTNRISSRPEGDHRQRADKISVAALSESRMSGSERVTIEVPDSDQTMTLYYSGGDEHREGVGFMLSNRIVATVVAFQPAEFQCSLLAELSQHIFCVYTPETSSDSVKDEFFGQLQNMVDAIPQSELIVIAGDSNAHVGANRQGWERKLSRFRVGEVNDNGLRLLSFATTDKLVIRNNYFLHPTQSKHF</sequence>
<dbReference type="Proteomes" id="UP000054047">
    <property type="component" value="Unassembled WGS sequence"/>
</dbReference>
<dbReference type="InterPro" id="IPR027124">
    <property type="entry name" value="Swc5/CFDP1/2"/>
</dbReference>
<proteinExistence type="predicted"/>
<protein>
    <recommendedName>
        <fullName evidence="3">Endonuclease/exonuclease/phosphatase domain-containing protein</fullName>
    </recommendedName>
</protein>
<dbReference type="OrthoDB" id="5862865at2759"/>
<reference evidence="1 2" key="1">
    <citation type="submission" date="2013-12" db="EMBL/GenBank/DDBJ databases">
        <title>Draft genome of the parsitic nematode Ancylostoma duodenale.</title>
        <authorList>
            <person name="Mitreva M."/>
        </authorList>
    </citation>
    <scope>NUCLEOTIDE SEQUENCE [LARGE SCALE GENOMIC DNA]</scope>
    <source>
        <strain evidence="1 2">Zhejiang</strain>
    </source>
</reference>
<organism evidence="1 2">
    <name type="scientific">Ancylostoma duodenale</name>
    <dbReference type="NCBI Taxonomy" id="51022"/>
    <lineage>
        <taxon>Eukaryota</taxon>
        <taxon>Metazoa</taxon>
        <taxon>Ecdysozoa</taxon>
        <taxon>Nematoda</taxon>
        <taxon>Chromadorea</taxon>
        <taxon>Rhabditida</taxon>
        <taxon>Rhabditina</taxon>
        <taxon>Rhabditomorpha</taxon>
        <taxon>Strongyloidea</taxon>
        <taxon>Ancylostomatidae</taxon>
        <taxon>Ancylostomatinae</taxon>
        <taxon>Ancylostoma</taxon>
    </lineage>
</organism>
<accession>A0A0C2DF74</accession>
<evidence type="ECO:0008006" key="3">
    <source>
        <dbReference type="Google" id="ProtNLM"/>
    </source>
</evidence>
<evidence type="ECO:0000313" key="2">
    <source>
        <dbReference type="Proteomes" id="UP000054047"/>
    </source>
</evidence>
<dbReference type="AlphaFoldDB" id="A0A0C2DF74"/>
<dbReference type="PANTHER" id="PTHR23227">
    <property type="entry name" value="BUCENTAUR RELATED"/>
    <property type="match status" value="1"/>
</dbReference>
<dbReference type="InterPro" id="IPR036691">
    <property type="entry name" value="Endo/exonu/phosph_ase_sf"/>
</dbReference>
<dbReference type="Gene3D" id="3.60.10.10">
    <property type="entry name" value="Endonuclease/exonuclease/phosphatase"/>
    <property type="match status" value="1"/>
</dbReference>
<name>A0A0C2DF74_9BILA</name>
<gene>
    <name evidence="1" type="ORF">ANCDUO_08634</name>
</gene>
<evidence type="ECO:0000313" key="1">
    <source>
        <dbReference type="EMBL" id="KIH61102.1"/>
    </source>
</evidence>
<keyword evidence="2" id="KW-1185">Reference proteome</keyword>